<dbReference type="EMBL" id="PDWZ02000005">
    <property type="protein sequence ID" value="KAB2105992.1"/>
    <property type="molecule type" value="Genomic_DNA"/>
</dbReference>
<reference evidence="1 2" key="1">
    <citation type="journal article" date="2019" name="bioRxiv">
        <title>Genomics, evolutionary history and diagnostics of the Alternaria alternata species group including apple and Asian pear pathotypes.</title>
        <authorList>
            <person name="Armitage A.D."/>
            <person name="Cockerton H.M."/>
            <person name="Sreenivasaprasad S."/>
            <person name="Woodhall J.W."/>
            <person name="Lane C.R."/>
            <person name="Harrison R.J."/>
            <person name="Clarkson J.P."/>
        </authorList>
    </citation>
    <scope>NUCLEOTIDE SEQUENCE [LARGE SCALE GENOMIC DNA]</scope>
    <source>
        <strain evidence="1 2">FERA 650</strain>
    </source>
</reference>
<accession>A0ACB6FNG2</accession>
<name>A0ACB6FNG2_9PLEO</name>
<comment type="caution">
    <text evidence="1">The sequence shown here is derived from an EMBL/GenBank/DDBJ whole genome shotgun (WGS) entry which is preliminary data.</text>
</comment>
<dbReference type="Proteomes" id="UP000293547">
    <property type="component" value="Unassembled WGS sequence"/>
</dbReference>
<sequence length="311" mass="34974">MPEFDFKPGNFKYPAVTTISNEQIVLISNANPQAKDKRVFEWDMLVFDNSIISVLVGTGSGKADFRVHRTLFTSRSKFFERATSNDSQGKDELLVTLLDEDPQTFRLYLNLVYANQLATRGPEQWPKLCQLYVLAERLQDTKSKNEIVEGMYSFLNELLLKPWSPSTRSKHYLPAVATAILFEGMTEKSRVRALLVDFYADFGDEILLREAQAELPADFIYDVAVRLLGKRAHVIFGSQIVYPPSHYYEFSNSLLENTGTVTGKTKEVSTNSKDSEPEPKPGSVGAATSQVETRAVENLVPLLKALTMTVK</sequence>
<proteinExistence type="predicted"/>
<evidence type="ECO:0000313" key="1">
    <source>
        <dbReference type="EMBL" id="KAB2105992.1"/>
    </source>
</evidence>
<protein>
    <submittedName>
        <fullName evidence="1">Uncharacterized protein</fullName>
    </submittedName>
</protein>
<gene>
    <name evidence="1" type="ORF">AG0111_0g6179</name>
</gene>
<keyword evidence="2" id="KW-1185">Reference proteome</keyword>
<evidence type="ECO:0000313" key="2">
    <source>
        <dbReference type="Proteomes" id="UP000293547"/>
    </source>
</evidence>
<organism evidence="1 2">
    <name type="scientific">Alternaria gaisen</name>
    <dbReference type="NCBI Taxonomy" id="167740"/>
    <lineage>
        <taxon>Eukaryota</taxon>
        <taxon>Fungi</taxon>
        <taxon>Dikarya</taxon>
        <taxon>Ascomycota</taxon>
        <taxon>Pezizomycotina</taxon>
        <taxon>Dothideomycetes</taxon>
        <taxon>Pleosporomycetidae</taxon>
        <taxon>Pleosporales</taxon>
        <taxon>Pleosporineae</taxon>
        <taxon>Pleosporaceae</taxon>
        <taxon>Alternaria</taxon>
        <taxon>Alternaria sect. Alternaria</taxon>
    </lineage>
</organism>